<dbReference type="InterPro" id="IPR014747">
    <property type="entry name" value="Bac_photo_RC_H_C"/>
</dbReference>
<feature type="domain" description="PRC-barrel" evidence="1">
    <location>
        <begin position="178"/>
        <end position="242"/>
    </location>
</feature>
<dbReference type="AlphaFoldDB" id="A0A268NXX3"/>
<dbReference type="InterPro" id="IPR011033">
    <property type="entry name" value="PRC_barrel-like_sf"/>
</dbReference>
<evidence type="ECO:0000313" key="2">
    <source>
        <dbReference type="EMBL" id="PAE88356.1"/>
    </source>
</evidence>
<dbReference type="GO" id="GO:0030077">
    <property type="term" value="C:plasma membrane light-harvesting complex"/>
    <property type="evidence" value="ECO:0007669"/>
    <property type="project" value="InterPro"/>
</dbReference>
<accession>A0A268NXX3</accession>
<sequence>MMLIHAKTLEKYTMRATDGELGSLADFYVDADTLHLRYFVGDTRTWFFGGKVLLSPHAFSNVDKENMAIDVDATKAQIKDSPKPEEHAPINRKYEKELNEHYGWPLYWFGPAAPLNQTYGAGSPASAPLIPPVHIPERKNPEGTADAIRTGANEAQTEAQYQEQTRLFSLEELTGYTIHAKGGKVGKVVDFIIEKADDWLVRYFVVDTGGFLQRELVLVLVEDVEEVAWHDHAILVKTSKAQIESAPAHSQEKELTKEDEKTVYEHYGKTPHWKQEGSLGNSH</sequence>
<dbReference type="InterPro" id="IPR027275">
    <property type="entry name" value="PRC-brl_dom"/>
</dbReference>
<proteinExistence type="predicted"/>
<dbReference type="Proteomes" id="UP000216207">
    <property type="component" value="Unassembled WGS sequence"/>
</dbReference>
<organism evidence="2 3">
    <name type="scientific">Shouchella clausii</name>
    <name type="common">Alkalihalobacillus clausii</name>
    <dbReference type="NCBI Taxonomy" id="79880"/>
    <lineage>
        <taxon>Bacteria</taxon>
        <taxon>Bacillati</taxon>
        <taxon>Bacillota</taxon>
        <taxon>Bacilli</taxon>
        <taxon>Bacillales</taxon>
        <taxon>Bacillaceae</taxon>
        <taxon>Shouchella</taxon>
    </lineage>
</organism>
<dbReference type="GO" id="GO:0019684">
    <property type="term" value="P:photosynthesis, light reaction"/>
    <property type="evidence" value="ECO:0007669"/>
    <property type="project" value="InterPro"/>
</dbReference>
<comment type="caution">
    <text evidence="2">The sequence shown here is derived from an EMBL/GenBank/DDBJ whole genome shotgun (WGS) entry which is preliminary data.</text>
</comment>
<dbReference type="Pfam" id="PF05239">
    <property type="entry name" value="PRC"/>
    <property type="match status" value="1"/>
</dbReference>
<dbReference type="EMBL" id="NPCC01000017">
    <property type="protein sequence ID" value="PAE88356.1"/>
    <property type="molecule type" value="Genomic_DNA"/>
</dbReference>
<gene>
    <name evidence="2" type="ORF">CHH72_13860</name>
</gene>
<evidence type="ECO:0000259" key="1">
    <source>
        <dbReference type="Pfam" id="PF05239"/>
    </source>
</evidence>
<dbReference type="SUPFAM" id="SSF50346">
    <property type="entry name" value="PRC-barrel domain"/>
    <property type="match status" value="2"/>
</dbReference>
<name>A0A268NXX3_SHOCL</name>
<protein>
    <recommendedName>
        <fullName evidence="1">PRC-barrel domain-containing protein</fullName>
    </recommendedName>
</protein>
<evidence type="ECO:0000313" key="3">
    <source>
        <dbReference type="Proteomes" id="UP000216207"/>
    </source>
</evidence>
<reference evidence="2 3" key="1">
    <citation type="submission" date="2017-07" db="EMBL/GenBank/DDBJ databases">
        <title>Isolation and whole genome analysis of endospore-forming bacteria from heroin.</title>
        <authorList>
            <person name="Kalinowski J."/>
            <person name="Ahrens B."/>
            <person name="Al-Dilaimi A."/>
            <person name="Winkler A."/>
            <person name="Wibberg D."/>
            <person name="Schleenbecker U."/>
            <person name="Ruckert C."/>
            <person name="Wolfel R."/>
            <person name="Grass G."/>
        </authorList>
    </citation>
    <scope>NUCLEOTIDE SEQUENCE [LARGE SCALE GENOMIC DNA]</scope>
    <source>
        <strain evidence="2 3">7539</strain>
    </source>
</reference>
<dbReference type="RefSeq" id="WP_051881241.1">
    <property type="nucleotide sequence ID" value="NZ_BOQQ01000007.1"/>
</dbReference>
<dbReference type="Gene3D" id="3.90.50.10">
    <property type="entry name" value="Photosynthetic Reaction Center, subunit H, domain 2"/>
    <property type="match status" value="2"/>
</dbReference>